<dbReference type="KEGG" id="scac:106090913"/>
<dbReference type="GO" id="GO:0005634">
    <property type="term" value="C:nucleus"/>
    <property type="evidence" value="ECO:0007669"/>
    <property type="project" value="TreeGrafter"/>
</dbReference>
<dbReference type="InterPro" id="IPR027951">
    <property type="entry name" value="Nepro_N"/>
</dbReference>
<organism evidence="2 3">
    <name type="scientific">Stomoxys calcitrans</name>
    <name type="common">Stable fly</name>
    <name type="synonym">Conops calcitrans</name>
    <dbReference type="NCBI Taxonomy" id="35570"/>
    <lineage>
        <taxon>Eukaryota</taxon>
        <taxon>Metazoa</taxon>
        <taxon>Ecdysozoa</taxon>
        <taxon>Arthropoda</taxon>
        <taxon>Hexapoda</taxon>
        <taxon>Insecta</taxon>
        <taxon>Pterygota</taxon>
        <taxon>Neoptera</taxon>
        <taxon>Endopterygota</taxon>
        <taxon>Diptera</taxon>
        <taxon>Brachycera</taxon>
        <taxon>Muscomorpha</taxon>
        <taxon>Muscoidea</taxon>
        <taxon>Muscidae</taxon>
        <taxon>Stomoxys</taxon>
    </lineage>
</organism>
<sequence length="354" mass="40951">MEKLWNDFELKKPPILTIPSTHTKFIADLHGLIETFYSKHNRHEEEFNETAALLGRLMARRKNSFSKMKGFKDICKLNAALCRLLRLDFKRDLDGFRSTLPDVIYEENTVVHLPTRDTYEFLLARLLAVCELHKRIVQCSIEAGEYFVAQLRIQFFFEINTLLLAVIAKIHNLSIKLGNLSIHFYNHLQQYRSQLPLNKKSKFQQISESLPTSLAIIETREALMQKNPAIKTSNSATQQALEQSVEDLIKQEEKIKSTPVKAKHLKKTDMGKMVERSSKENKSFDFNKLSTTEDIQKFITKETKSRANNLSSCLTKQVLSHEWAGATKLFERKIQNGEEKKAINIFKKFISSKL</sequence>
<evidence type="ECO:0000313" key="3">
    <source>
        <dbReference type="Proteomes" id="UP000095300"/>
    </source>
</evidence>
<proteinExistence type="predicted"/>
<gene>
    <name evidence="2" type="primary">106090913</name>
</gene>
<name>A0A1I8Q8T1_STOCA</name>
<accession>A0A1I8Q8T1</accession>
<dbReference type="AlphaFoldDB" id="A0A1I8Q8T1"/>
<evidence type="ECO:0000313" key="2">
    <source>
        <dbReference type="EnsemblMetazoa" id="SCAU014945-PA"/>
    </source>
</evidence>
<dbReference type="PANTHER" id="PTHR34761:SF1">
    <property type="entry name" value="NUCLEOLUS AND NEURAL PROGENITOR PROTEIN"/>
    <property type="match status" value="1"/>
</dbReference>
<feature type="domain" description="Nucleolus and neural progenitor protein-like N-terminal" evidence="1">
    <location>
        <begin position="5"/>
        <end position="188"/>
    </location>
</feature>
<evidence type="ECO:0000259" key="1">
    <source>
        <dbReference type="Pfam" id="PF14780"/>
    </source>
</evidence>
<dbReference type="PANTHER" id="PTHR34761">
    <property type="entry name" value="NUCLEOLUS AND NEURAL PROGENITOR PROTEIN"/>
    <property type="match status" value="1"/>
</dbReference>
<dbReference type="InterPro" id="IPR052835">
    <property type="entry name" value="Nepro"/>
</dbReference>
<protein>
    <recommendedName>
        <fullName evidence="1">Nucleolus and neural progenitor protein-like N-terminal domain-containing protein</fullName>
    </recommendedName>
</protein>
<keyword evidence="3" id="KW-1185">Reference proteome</keyword>
<dbReference type="GO" id="GO:0045747">
    <property type="term" value="P:positive regulation of Notch signaling pathway"/>
    <property type="evidence" value="ECO:0007669"/>
    <property type="project" value="TreeGrafter"/>
</dbReference>
<dbReference type="Pfam" id="PF14780">
    <property type="entry name" value="NEPRO_N"/>
    <property type="match status" value="1"/>
</dbReference>
<dbReference type="Proteomes" id="UP000095300">
    <property type="component" value="Unassembled WGS sequence"/>
</dbReference>
<reference evidence="2" key="1">
    <citation type="submission" date="2020-05" db="UniProtKB">
        <authorList>
            <consortium name="EnsemblMetazoa"/>
        </authorList>
    </citation>
    <scope>IDENTIFICATION</scope>
    <source>
        <strain evidence="2">USDA</strain>
    </source>
</reference>
<dbReference type="STRING" id="35570.A0A1I8Q8T1"/>
<dbReference type="OrthoDB" id="9899341at2759"/>
<dbReference type="EnsemblMetazoa" id="SCAU014945-RA">
    <property type="protein sequence ID" value="SCAU014945-PA"/>
    <property type="gene ID" value="SCAU014945"/>
</dbReference>
<dbReference type="VEuPathDB" id="VectorBase:SCAU014945"/>